<dbReference type="SUPFAM" id="SSF56112">
    <property type="entry name" value="Protein kinase-like (PK-like)"/>
    <property type="match status" value="1"/>
</dbReference>
<reference evidence="2" key="1">
    <citation type="submission" date="2023-03" db="EMBL/GenBank/DDBJ databases">
        <title>Chromosome-level genomes of two armyworms, Mythimna separata and Mythimna loreyi, provide insights into the biosynthesis and reception of sex pheromones.</title>
        <authorList>
            <person name="Zhao H."/>
        </authorList>
    </citation>
    <scope>NUCLEOTIDE SEQUENCE</scope>
    <source>
        <strain evidence="2">BeijingLab</strain>
        <tissue evidence="2">Pupa</tissue>
    </source>
</reference>
<comment type="caution">
    <text evidence="2">The sequence shown here is derived from an EMBL/GenBank/DDBJ whole genome shotgun (WGS) entry which is preliminary data.</text>
</comment>
<protein>
    <recommendedName>
        <fullName evidence="1">CHK kinase-like domain-containing protein</fullName>
    </recommendedName>
</protein>
<dbReference type="Proteomes" id="UP001231518">
    <property type="component" value="Chromosome 19"/>
</dbReference>
<keyword evidence="3" id="KW-1185">Reference proteome</keyword>
<dbReference type="AlphaFoldDB" id="A0AAD7YWZ3"/>
<sequence length="413" mass="47620">MAQYNFEGDIEGVNERQLEFINKVIQEQDLKVTKVVFSPVGQAGDNFVANVKRINIEGENGSLKMIVKIASGFEMLRQMTNTEIMFQNEITMYTEVLPKLVQFQKAAGVPEEEQLKYAKCYGCLNEVPNELVILEDLKELDFTMLNKFESLSDECVRSVLKNFALIHSLSYVLKKKEPETFELYKNKLINIWLVIAQNEEMMGSMQKFEDELISVFDGQAHAILKNKLVNAFKMAIKFSKTTDKCSVIQQGDAWTNNIMFKFLGDDSVQSIMIDYQASKADSPVLDLLYMIFNCTDHETRSKNYYDWLDYYHTELDKSLSNFGLKANYVYPRDQLDADLKRYGNYMFGLSLMLANVLMRDSNEASKLKEAQQNSNLDELMDTMKMEDMPDATMTRFKKRVTGLIDSFTEFGLL</sequence>
<proteinExistence type="predicted"/>
<dbReference type="PANTHER" id="PTHR11012">
    <property type="entry name" value="PROTEIN KINASE-LIKE DOMAIN-CONTAINING"/>
    <property type="match status" value="1"/>
</dbReference>
<organism evidence="2 3">
    <name type="scientific">Mythimna separata</name>
    <name type="common">Oriental armyworm</name>
    <name type="synonym">Pseudaletia separata</name>
    <dbReference type="NCBI Taxonomy" id="271217"/>
    <lineage>
        <taxon>Eukaryota</taxon>
        <taxon>Metazoa</taxon>
        <taxon>Ecdysozoa</taxon>
        <taxon>Arthropoda</taxon>
        <taxon>Hexapoda</taxon>
        <taxon>Insecta</taxon>
        <taxon>Pterygota</taxon>
        <taxon>Neoptera</taxon>
        <taxon>Endopterygota</taxon>
        <taxon>Lepidoptera</taxon>
        <taxon>Glossata</taxon>
        <taxon>Ditrysia</taxon>
        <taxon>Noctuoidea</taxon>
        <taxon>Noctuidae</taxon>
        <taxon>Noctuinae</taxon>
        <taxon>Hadenini</taxon>
        <taxon>Mythimna</taxon>
    </lineage>
</organism>
<accession>A0AAD7YWZ3</accession>
<name>A0AAD7YWZ3_MYTSE</name>
<dbReference type="InterPro" id="IPR011009">
    <property type="entry name" value="Kinase-like_dom_sf"/>
</dbReference>
<dbReference type="InterPro" id="IPR015897">
    <property type="entry name" value="CHK_kinase-like"/>
</dbReference>
<dbReference type="EMBL" id="JARGEI010000007">
    <property type="protein sequence ID" value="KAJ8728880.1"/>
    <property type="molecule type" value="Genomic_DNA"/>
</dbReference>
<feature type="domain" description="CHK kinase-like" evidence="1">
    <location>
        <begin position="132"/>
        <end position="321"/>
    </location>
</feature>
<evidence type="ECO:0000259" key="1">
    <source>
        <dbReference type="SMART" id="SM00587"/>
    </source>
</evidence>
<dbReference type="InterPro" id="IPR004119">
    <property type="entry name" value="EcKL"/>
</dbReference>
<dbReference type="SMART" id="SM00587">
    <property type="entry name" value="CHK"/>
    <property type="match status" value="1"/>
</dbReference>
<evidence type="ECO:0000313" key="2">
    <source>
        <dbReference type="EMBL" id="KAJ8728880.1"/>
    </source>
</evidence>
<evidence type="ECO:0000313" key="3">
    <source>
        <dbReference type="Proteomes" id="UP001231518"/>
    </source>
</evidence>
<gene>
    <name evidence="2" type="ORF">PYW07_006576</name>
</gene>
<dbReference type="Pfam" id="PF02958">
    <property type="entry name" value="EcKL"/>
    <property type="match status" value="1"/>
</dbReference>
<dbReference type="PANTHER" id="PTHR11012:SF30">
    <property type="entry name" value="PROTEIN KINASE-LIKE DOMAIN-CONTAINING"/>
    <property type="match status" value="1"/>
</dbReference>